<evidence type="ECO:0000313" key="1">
    <source>
        <dbReference type="EMBL" id="PTL39789.1"/>
    </source>
</evidence>
<dbReference type="EMBL" id="PZJJ01000004">
    <property type="protein sequence ID" value="PTL39789.1"/>
    <property type="molecule type" value="Genomic_DNA"/>
</dbReference>
<organism evidence="1 2">
    <name type="scientific">Alkalicoccus saliphilus</name>
    <dbReference type="NCBI Taxonomy" id="200989"/>
    <lineage>
        <taxon>Bacteria</taxon>
        <taxon>Bacillati</taxon>
        <taxon>Bacillota</taxon>
        <taxon>Bacilli</taxon>
        <taxon>Bacillales</taxon>
        <taxon>Bacillaceae</taxon>
        <taxon>Alkalicoccus</taxon>
    </lineage>
</organism>
<gene>
    <name evidence="1" type="ORF">C6Y45_03860</name>
</gene>
<keyword evidence="2" id="KW-1185">Reference proteome</keyword>
<protein>
    <submittedName>
        <fullName evidence="1">Uncharacterized protein</fullName>
    </submittedName>
</protein>
<sequence length="116" mass="13859">MIPVYASYFLLKSRKAERSSEIYRIFTIFTSFSLYETTACRLEYIKRRDVFCTSAIQSTKKRPYSLWKLMMNREKQEPLYFSAETLILFDHYYRFALSALVCREDIVGDKQEGVVF</sequence>
<comment type="caution">
    <text evidence="1">The sequence shown here is derived from an EMBL/GenBank/DDBJ whole genome shotgun (WGS) entry which is preliminary data.</text>
</comment>
<evidence type="ECO:0000313" key="2">
    <source>
        <dbReference type="Proteomes" id="UP000240509"/>
    </source>
</evidence>
<accession>A0A2T4U8S2</accession>
<dbReference type="Proteomes" id="UP000240509">
    <property type="component" value="Unassembled WGS sequence"/>
</dbReference>
<proteinExistence type="predicted"/>
<name>A0A2T4U8S2_9BACI</name>
<dbReference type="AlphaFoldDB" id="A0A2T4U8S2"/>
<reference evidence="1 2" key="1">
    <citation type="submission" date="2018-03" db="EMBL/GenBank/DDBJ databases">
        <title>Alkalicoccus saliphilus sp. nov., isolated from a mineral pool.</title>
        <authorList>
            <person name="Zhao B."/>
        </authorList>
    </citation>
    <scope>NUCLEOTIDE SEQUENCE [LARGE SCALE GENOMIC DNA]</scope>
    <source>
        <strain evidence="1 2">6AG</strain>
    </source>
</reference>